<dbReference type="GO" id="GO:0016740">
    <property type="term" value="F:transferase activity"/>
    <property type="evidence" value="ECO:0007669"/>
    <property type="project" value="UniProtKB-ARBA"/>
</dbReference>
<proteinExistence type="inferred from homology"/>
<dbReference type="InterPro" id="IPR018162">
    <property type="entry name" value="Ala-tRNA-ligase_IIc_anticod-bd"/>
</dbReference>
<dbReference type="FunFam" id="3.30.54.20:FF:000001">
    <property type="entry name" value="Alanine--tRNA ligase"/>
    <property type="match status" value="1"/>
</dbReference>
<keyword evidence="4 14" id="KW-0436">Ligase</keyword>
<dbReference type="Pfam" id="PF01411">
    <property type="entry name" value="tRNA-synt_2c"/>
    <property type="match status" value="1"/>
</dbReference>
<accession>A0A1I7EWX1</accession>
<dbReference type="SUPFAM" id="SSF101353">
    <property type="entry name" value="Putative anticodon-binding domain of alanyl-tRNA synthetase (AlaRS)"/>
    <property type="match status" value="1"/>
</dbReference>
<dbReference type="Gene3D" id="2.40.30.130">
    <property type="match status" value="1"/>
</dbReference>
<dbReference type="InterPro" id="IPR045864">
    <property type="entry name" value="aa-tRNA-synth_II/BPL/LPL"/>
</dbReference>
<comment type="cofactor">
    <cofactor evidence="14">
        <name>Zn(2+)</name>
        <dbReference type="ChEBI" id="CHEBI:29105"/>
    </cofactor>
    <text evidence="14">Binds 1 zinc ion per subunit.</text>
</comment>
<evidence type="ECO:0000256" key="4">
    <source>
        <dbReference type="ARBA" id="ARBA00022598"/>
    </source>
</evidence>
<feature type="domain" description="Alanyl-transfer RNA synthetases family profile" evidence="16">
    <location>
        <begin position="4"/>
        <end position="708"/>
    </location>
</feature>
<dbReference type="PRINTS" id="PR00980">
    <property type="entry name" value="TRNASYNTHALA"/>
</dbReference>
<dbReference type="HAMAP" id="MF_00036_B">
    <property type="entry name" value="Ala_tRNA_synth_B"/>
    <property type="match status" value="1"/>
</dbReference>
<dbReference type="InterPro" id="IPR002318">
    <property type="entry name" value="Ala-tRNA-lgiase_IIc"/>
</dbReference>
<dbReference type="GO" id="GO:0004813">
    <property type="term" value="F:alanine-tRNA ligase activity"/>
    <property type="evidence" value="ECO:0007669"/>
    <property type="project" value="UniProtKB-UniRule"/>
</dbReference>
<evidence type="ECO:0000256" key="15">
    <source>
        <dbReference type="SAM" id="Coils"/>
    </source>
</evidence>
<dbReference type="GO" id="GO:0006419">
    <property type="term" value="P:alanyl-tRNA aminoacylation"/>
    <property type="evidence" value="ECO:0007669"/>
    <property type="project" value="UniProtKB-UniRule"/>
</dbReference>
<evidence type="ECO:0000256" key="13">
    <source>
        <dbReference type="ARBA" id="ARBA00048300"/>
    </source>
</evidence>
<keyword evidence="6 14" id="KW-0547">Nucleotide-binding</keyword>
<keyword evidence="11 14" id="KW-0030">Aminoacyl-tRNA synthetase</keyword>
<comment type="function">
    <text evidence="12 14">Catalyzes the attachment of alanine to tRNA(Ala) in a two-step reaction: alanine is first activated by ATP to form Ala-AMP and then transferred to the acceptor end of tRNA(Ala). Also edits incorrectly charged Ser-tRNA(Ala) and Gly-tRNA(Ala) via its editing domain.</text>
</comment>
<dbReference type="GO" id="GO:0008270">
    <property type="term" value="F:zinc ion binding"/>
    <property type="evidence" value="ECO:0007669"/>
    <property type="project" value="UniProtKB-UniRule"/>
</dbReference>
<dbReference type="STRING" id="155865.SAMN05216515_10268"/>
<keyword evidence="18" id="KW-1185">Reference proteome</keyword>
<comment type="similarity">
    <text evidence="2 14">Belongs to the class-II aminoacyl-tRNA synthetase family.</text>
</comment>
<dbReference type="InterPro" id="IPR023033">
    <property type="entry name" value="Ala_tRNA_ligase_euk/bac"/>
</dbReference>
<dbReference type="Gene3D" id="3.30.930.10">
    <property type="entry name" value="Bira Bifunctional Protein, Domain 2"/>
    <property type="match status" value="1"/>
</dbReference>
<gene>
    <name evidence="14" type="primary">alaS</name>
    <name evidence="17" type="ORF">SAMN05216508_10167</name>
</gene>
<feature type="binding site" evidence="14">
    <location>
        <position position="669"/>
    </location>
    <ligand>
        <name>Zn(2+)</name>
        <dbReference type="ChEBI" id="CHEBI:29105"/>
    </ligand>
</feature>
<dbReference type="GO" id="GO:0000049">
    <property type="term" value="F:tRNA binding"/>
    <property type="evidence" value="ECO:0007669"/>
    <property type="project" value="UniProtKB-KW"/>
</dbReference>
<evidence type="ECO:0000256" key="10">
    <source>
        <dbReference type="ARBA" id="ARBA00022917"/>
    </source>
</evidence>
<comment type="subcellular location">
    <subcellularLocation>
        <location evidence="1 14">Cytoplasm</location>
    </subcellularLocation>
</comment>
<evidence type="ECO:0000256" key="7">
    <source>
        <dbReference type="ARBA" id="ARBA00022833"/>
    </source>
</evidence>
<dbReference type="Gene3D" id="3.30.54.20">
    <property type="match status" value="1"/>
</dbReference>
<dbReference type="GO" id="GO:0005524">
    <property type="term" value="F:ATP binding"/>
    <property type="evidence" value="ECO:0007669"/>
    <property type="project" value="UniProtKB-UniRule"/>
</dbReference>
<dbReference type="Gene3D" id="6.10.250.550">
    <property type="match status" value="1"/>
</dbReference>
<dbReference type="InterPro" id="IPR009000">
    <property type="entry name" value="Transl_B-barrel_sf"/>
</dbReference>
<dbReference type="InterPro" id="IPR003156">
    <property type="entry name" value="DHHA1_dom"/>
</dbReference>
<dbReference type="PANTHER" id="PTHR11777:SF9">
    <property type="entry name" value="ALANINE--TRNA LIGASE, CYTOPLASMIC"/>
    <property type="match status" value="1"/>
</dbReference>
<dbReference type="PANTHER" id="PTHR11777">
    <property type="entry name" value="ALANYL-TRNA SYNTHETASE"/>
    <property type="match status" value="1"/>
</dbReference>
<dbReference type="GO" id="GO:0005829">
    <property type="term" value="C:cytosol"/>
    <property type="evidence" value="ECO:0007669"/>
    <property type="project" value="TreeGrafter"/>
</dbReference>
<dbReference type="GO" id="GO:0002161">
    <property type="term" value="F:aminoacyl-tRNA deacylase activity"/>
    <property type="evidence" value="ECO:0007669"/>
    <property type="project" value="TreeGrafter"/>
</dbReference>
<dbReference type="InterPro" id="IPR050058">
    <property type="entry name" value="Ala-tRNA_ligase"/>
</dbReference>
<dbReference type="InterPro" id="IPR012947">
    <property type="entry name" value="tRNA_SAD"/>
</dbReference>
<dbReference type="EMBL" id="FPBT01000001">
    <property type="protein sequence ID" value="SFU28417.1"/>
    <property type="molecule type" value="Genomic_DNA"/>
</dbReference>
<dbReference type="AlphaFoldDB" id="A0A1I7EWX1"/>
<dbReference type="Gene3D" id="3.30.980.10">
    <property type="entry name" value="Threonyl-trna Synthetase, Chain A, domain 2"/>
    <property type="match status" value="1"/>
</dbReference>
<keyword evidence="9 14" id="KW-0694">RNA-binding</keyword>
<keyword evidence="3 14" id="KW-0820">tRNA-binding</keyword>
<dbReference type="InterPro" id="IPR018163">
    <property type="entry name" value="Thr/Ala-tRNA-synth_IIc_edit"/>
</dbReference>
<reference evidence="17 18" key="1">
    <citation type="submission" date="2016-10" db="EMBL/GenBank/DDBJ databases">
        <authorList>
            <person name="de Groot N.N."/>
        </authorList>
    </citation>
    <scope>NUCLEOTIDE SEQUENCE [LARGE SCALE GENOMIC DNA]</scope>
    <source>
        <strain evidence="17 18">KHGC13</strain>
    </source>
</reference>
<evidence type="ECO:0000256" key="1">
    <source>
        <dbReference type="ARBA" id="ARBA00004496"/>
    </source>
</evidence>
<dbReference type="EC" id="6.1.1.7" evidence="14"/>
<feature type="binding site" evidence="14">
    <location>
        <position position="567"/>
    </location>
    <ligand>
        <name>Zn(2+)</name>
        <dbReference type="ChEBI" id="CHEBI:29105"/>
    </ligand>
</feature>
<comment type="catalytic activity">
    <reaction evidence="13 14">
        <text>tRNA(Ala) + L-alanine + ATP = L-alanyl-tRNA(Ala) + AMP + diphosphate</text>
        <dbReference type="Rhea" id="RHEA:12540"/>
        <dbReference type="Rhea" id="RHEA-COMP:9657"/>
        <dbReference type="Rhea" id="RHEA-COMP:9923"/>
        <dbReference type="ChEBI" id="CHEBI:30616"/>
        <dbReference type="ChEBI" id="CHEBI:33019"/>
        <dbReference type="ChEBI" id="CHEBI:57972"/>
        <dbReference type="ChEBI" id="CHEBI:78442"/>
        <dbReference type="ChEBI" id="CHEBI:78497"/>
        <dbReference type="ChEBI" id="CHEBI:456215"/>
        <dbReference type="EC" id="6.1.1.7"/>
    </reaction>
</comment>
<dbReference type="FunFam" id="3.10.310.40:FF:000001">
    <property type="entry name" value="Alanine--tRNA ligase"/>
    <property type="match status" value="1"/>
</dbReference>
<dbReference type="Pfam" id="PF07973">
    <property type="entry name" value="tRNA_SAD"/>
    <property type="match status" value="1"/>
</dbReference>
<feature type="binding site" evidence="14">
    <location>
        <position position="665"/>
    </location>
    <ligand>
        <name>Zn(2+)</name>
        <dbReference type="ChEBI" id="CHEBI:29105"/>
    </ligand>
</feature>
<dbReference type="SMART" id="SM00863">
    <property type="entry name" value="tRNA_SAD"/>
    <property type="match status" value="1"/>
</dbReference>
<keyword evidence="5 14" id="KW-0479">Metal-binding</keyword>
<dbReference type="SUPFAM" id="SSF55186">
    <property type="entry name" value="ThrRS/AlaRS common domain"/>
    <property type="match status" value="1"/>
</dbReference>
<dbReference type="NCBIfam" id="TIGR00344">
    <property type="entry name" value="alaS"/>
    <property type="match status" value="1"/>
</dbReference>
<dbReference type="FunFam" id="2.40.30.130:FF:000001">
    <property type="entry name" value="Alanine--tRNA ligase"/>
    <property type="match status" value="1"/>
</dbReference>
<dbReference type="RefSeq" id="WP_090469126.1">
    <property type="nucleotide sequence ID" value="NZ_FOWF01000002.1"/>
</dbReference>
<evidence type="ECO:0000256" key="6">
    <source>
        <dbReference type="ARBA" id="ARBA00022741"/>
    </source>
</evidence>
<dbReference type="SUPFAM" id="SSF55681">
    <property type="entry name" value="Class II aaRS and biotin synthetases"/>
    <property type="match status" value="1"/>
</dbReference>
<dbReference type="PROSITE" id="PS50860">
    <property type="entry name" value="AA_TRNA_LIGASE_II_ALA"/>
    <property type="match status" value="1"/>
</dbReference>
<dbReference type="CDD" id="cd00673">
    <property type="entry name" value="AlaRS_core"/>
    <property type="match status" value="1"/>
</dbReference>
<evidence type="ECO:0000313" key="17">
    <source>
        <dbReference type="EMBL" id="SFU28417.1"/>
    </source>
</evidence>
<keyword evidence="15" id="KW-0175">Coiled coil</keyword>
<name>A0A1I7EWX1_9FIRM</name>
<evidence type="ECO:0000256" key="9">
    <source>
        <dbReference type="ARBA" id="ARBA00022884"/>
    </source>
</evidence>
<dbReference type="GO" id="GO:0140096">
    <property type="term" value="F:catalytic activity, acting on a protein"/>
    <property type="evidence" value="ECO:0007669"/>
    <property type="project" value="UniProtKB-ARBA"/>
</dbReference>
<organism evidence="17 18">
    <name type="scientific">Eubacterium pyruvativorans</name>
    <dbReference type="NCBI Taxonomy" id="155865"/>
    <lineage>
        <taxon>Bacteria</taxon>
        <taxon>Bacillati</taxon>
        <taxon>Bacillota</taxon>
        <taxon>Clostridia</taxon>
        <taxon>Eubacteriales</taxon>
        <taxon>Eubacteriaceae</taxon>
        <taxon>Eubacterium</taxon>
    </lineage>
</organism>
<dbReference type="OrthoDB" id="9803884at2"/>
<evidence type="ECO:0000256" key="14">
    <source>
        <dbReference type="HAMAP-Rule" id="MF_00036"/>
    </source>
</evidence>
<dbReference type="FunFam" id="3.30.930.10:FF:000004">
    <property type="entry name" value="Alanine--tRNA ligase"/>
    <property type="match status" value="1"/>
</dbReference>
<evidence type="ECO:0000256" key="2">
    <source>
        <dbReference type="ARBA" id="ARBA00008226"/>
    </source>
</evidence>
<protein>
    <recommendedName>
        <fullName evidence="14">Alanine--tRNA ligase</fullName>
        <ecNumber evidence="14">6.1.1.7</ecNumber>
    </recommendedName>
    <alternativeName>
        <fullName evidence="14">Alanyl-tRNA synthetase</fullName>
        <shortName evidence="14">AlaRS</shortName>
    </alternativeName>
</protein>
<sequence>MEKLGLNEIRKRFRDFYVSKGHYPGKSASLIPKNDKSLLIINSGMAPLKNYFSGVETPPKKRMTTCQKCIRTDDIENVGVTSRHGTFFEMMGNFSFGDYFKKESLTWGWEFITKVLEIPEEKVWATVYLDDQEAVDIWKSLGMPEERIVHLGKEDNFWEIGLGPCGPCSEIYFDRGPEYGCGKPDCKPGCDCDRYIEFWNHVFTQFSREEDGSYSNLEHPNIDTGMGLERIACIMQDVQSIFDIDTIRHILNGVVALTDKEYESGDAGADKSIRIITDHMRSMVFLIADGVLPSNEGRGYVLRRMIRRAYRHGKLLGIQGSFLAGLVDYVVDVSGEAYPEIREREDYIKKIISVEEARFEETLEQGTEIINSYVSDMEKKGEKVLPGADAFKLYDTFGFPVELTQEILDDHGMSVDMDGFHENMEEQKRLAKEGRKDTTAEAWKESSAPKDLADTVFTGYDTLHDTSEVLAIYQDGTPQETVSAGQDAVIYLDHTPFYAESGGQVSDTGIMSTDSARVTVNLVKKIDGLFTHYVHVDEGTLGKGDTVSADVDRILRNKRARNHSATHLLQQALKEVLGDHVNQAGSRNDENLLRFDFTHFEAMTPEQIRETERRVNEKINAFLPVTMQEMPLEEAKKLGATALFGEKYGDRVRVVNMGDWSIEFCGGTHVANTGEIGSLKILSESGISSGVRRIEAVTGSGVLDHLHTAEDTIEEAAKALKAAPDQLVAKARSAMEELKSMKKELEQLRKAEMTSDLGSLISGAREINGVKLITGQFDGARIDDLREISDQIKAETKSAVAVLAAVNEGKVTLLVSVTDDLTSKYHAGKLVKELAKKVGGGGGGKADMAQAGGKDPSGIPAMFELAGTLL</sequence>
<dbReference type="FunFam" id="3.30.980.10:FF:000004">
    <property type="entry name" value="Alanine--tRNA ligase, cytoplasmic"/>
    <property type="match status" value="1"/>
</dbReference>
<dbReference type="Proteomes" id="UP000198817">
    <property type="component" value="Unassembled WGS sequence"/>
</dbReference>
<evidence type="ECO:0000259" key="16">
    <source>
        <dbReference type="PROSITE" id="PS50860"/>
    </source>
</evidence>
<dbReference type="SUPFAM" id="SSF50447">
    <property type="entry name" value="Translation proteins"/>
    <property type="match status" value="1"/>
</dbReference>
<evidence type="ECO:0000313" key="18">
    <source>
        <dbReference type="Proteomes" id="UP000198817"/>
    </source>
</evidence>
<dbReference type="InterPro" id="IPR018164">
    <property type="entry name" value="Ala-tRNA-synth_IIc_N"/>
</dbReference>
<evidence type="ECO:0000256" key="3">
    <source>
        <dbReference type="ARBA" id="ARBA00022555"/>
    </source>
</evidence>
<dbReference type="Pfam" id="PF02272">
    <property type="entry name" value="DHHA1"/>
    <property type="match status" value="1"/>
</dbReference>
<keyword evidence="10 14" id="KW-0648">Protein biosynthesis</keyword>
<evidence type="ECO:0000256" key="5">
    <source>
        <dbReference type="ARBA" id="ARBA00022723"/>
    </source>
</evidence>
<evidence type="ECO:0000256" key="12">
    <source>
        <dbReference type="ARBA" id="ARBA00024779"/>
    </source>
</evidence>
<feature type="coiled-coil region" evidence="15">
    <location>
        <begin position="728"/>
        <end position="755"/>
    </location>
</feature>
<feature type="binding site" evidence="14">
    <location>
        <position position="563"/>
    </location>
    <ligand>
        <name>Zn(2+)</name>
        <dbReference type="ChEBI" id="CHEBI:29105"/>
    </ligand>
</feature>
<dbReference type="InterPro" id="IPR018165">
    <property type="entry name" value="Ala-tRNA-synth_IIc_core"/>
</dbReference>
<evidence type="ECO:0000256" key="8">
    <source>
        <dbReference type="ARBA" id="ARBA00022840"/>
    </source>
</evidence>
<keyword evidence="7 14" id="KW-0862">Zinc</keyword>
<dbReference type="Gene3D" id="3.10.310.40">
    <property type="match status" value="1"/>
</dbReference>
<keyword evidence="8 14" id="KW-0067">ATP-binding</keyword>
<comment type="domain">
    <text evidence="14">Consists of three domains; the N-terminal catalytic domain, the editing domain and the C-terminal C-Ala domain. The editing domain removes incorrectly charged amino acids, while the C-Ala domain, along with tRNA(Ala), serves as a bridge to cooperatively bring together the editing and aminoacylation centers thus stimulating deacylation of misacylated tRNAs.</text>
</comment>
<evidence type="ECO:0000256" key="11">
    <source>
        <dbReference type="ARBA" id="ARBA00023146"/>
    </source>
</evidence>
<keyword evidence="14" id="KW-0963">Cytoplasm</keyword>